<gene>
    <name evidence="1" type="ORF">AW11_02637</name>
</gene>
<evidence type="ECO:0000313" key="1">
    <source>
        <dbReference type="EMBL" id="EXI87289.1"/>
    </source>
</evidence>
<dbReference type="AlphaFoldDB" id="A0A011R822"/>
<sequence length="288" mass="30911">MPRKPLDALEGANAQGSCRGWGFYIPGGCLTASAGSGAEPQDRVVCAALARLSSMIRQHLMRGAYPPQPSPYYPPQPSPYVNIGTSNRLTALSYRRAGSRRAFCAVNRHSTGRASGIALANVGLVILEMLAQTPDSRLRRAVLLGTPLSGQLPRATIDCGAENAGTALALDHAMAVANTWRPIPRGPRLRQQLAEAQAKRDFAVQRVRRATFTVRRRVSSGLRIGNGVAVRSDRPAQPALTVSRQPPSAVPALVLRCSAVRRVSASCAPRFRAGYARSRGVWPAEYPI</sequence>
<keyword evidence="2" id="KW-1185">Reference proteome</keyword>
<dbReference type="Proteomes" id="UP000022141">
    <property type="component" value="Unassembled WGS sequence"/>
</dbReference>
<accession>A0A011R822</accession>
<dbReference type="EMBL" id="JEMY01000035">
    <property type="protein sequence ID" value="EXI87289.1"/>
    <property type="molecule type" value="Genomic_DNA"/>
</dbReference>
<evidence type="ECO:0000313" key="2">
    <source>
        <dbReference type="Proteomes" id="UP000022141"/>
    </source>
</evidence>
<reference evidence="1" key="1">
    <citation type="submission" date="2014-02" db="EMBL/GenBank/DDBJ databases">
        <title>Expanding our view of genomic diversity in Candidatus Accumulibacter clades.</title>
        <authorList>
            <person name="Skennerton C.T."/>
            <person name="Barr J.J."/>
            <person name="Slater F.R."/>
            <person name="Bond P.L."/>
            <person name="Tyson G.W."/>
        </authorList>
    </citation>
    <scope>NUCLEOTIDE SEQUENCE [LARGE SCALE GENOMIC DNA]</scope>
</reference>
<proteinExistence type="predicted"/>
<protein>
    <submittedName>
        <fullName evidence="1">Uncharacterized protein</fullName>
    </submittedName>
</protein>
<comment type="caution">
    <text evidence="1">The sequence shown here is derived from an EMBL/GenBank/DDBJ whole genome shotgun (WGS) entry which is preliminary data.</text>
</comment>
<organism evidence="1 2">
    <name type="scientific">Accumulibacter regalis</name>
    <dbReference type="NCBI Taxonomy" id="522306"/>
    <lineage>
        <taxon>Bacteria</taxon>
        <taxon>Pseudomonadati</taxon>
        <taxon>Pseudomonadota</taxon>
        <taxon>Betaproteobacteria</taxon>
        <taxon>Candidatus Accumulibacter</taxon>
    </lineage>
</organism>
<name>A0A011R822_ACCRE</name>